<reference evidence="2" key="1">
    <citation type="submission" date="2021-03" db="EMBL/GenBank/DDBJ databases">
        <title>Acanthopleuribacteraceae sp. M133.</title>
        <authorList>
            <person name="Wang G."/>
        </authorList>
    </citation>
    <scope>NUCLEOTIDE SEQUENCE</scope>
    <source>
        <strain evidence="2">M133</strain>
    </source>
</reference>
<feature type="transmembrane region" description="Helical" evidence="1">
    <location>
        <begin position="6"/>
        <end position="28"/>
    </location>
</feature>
<keyword evidence="1" id="KW-0472">Membrane</keyword>
<accession>A0A8A4TEG5</accession>
<organism evidence="2 3">
    <name type="scientific">Sulfidibacter corallicola</name>
    <dbReference type="NCBI Taxonomy" id="2818388"/>
    <lineage>
        <taxon>Bacteria</taxon>
        <taxon>Pseudomonadati</taxon>
        <taxon>Acidobacteriota</taxon>
        <taxon>Holophagae</taxon>
        <taxon>Acanthopleuribacterales</taxon>
        <taxon>Acanthopleuribacteraceae</taxon>
        <taxon>Sulfidibacter</taxon>
    </lineage>
</organism>
<dbReference type="KEGG" id="scor:J3U87_18680"/>
<dbReference type="EMBL" id="CP071793">
    <property type="protein sequence ID" value="QTD47622.1"/>
    <property type="molecule type" value="Genomic_DNA"/>
</dbReference>
<gene>
    <name evidence="2" type="ORF">J3U87_18680</name>
</gene>
<keyword evidence="3" id="KW-1185">Reference proteome</keyword>
<sequence>MNESFIPIVVLFITPVTILFMCFTYKIINRVLDARIPHTAKNAEKPGKQKIKTFSAEDQNELRARAENLQRRLANLEEILKGHTEPRYQESQGKVSS</sequence>
<dbReference type="RefSeq" id="WP_237377290.1">
    <property type="nucleotide sequence ID" value="NZ_CP071793.1"/>
</dbReference>
<evidence type="ECO:0000313" key="3">
    <source>
        <dbReference type="Proteomes" id="UP000663929"/>
    </source>
</evidence>
<keyword evidence="1" id="KW-0812">Transmembrane</keyword>
<evidence type="ECO:0000313" key="2">
    <source>
        <dbReference type="EMBL" id="QTD47622.1"/>
    </source>
</evidence>
<dbReference type="AlphaFoldDB" id="A0A8A4TEG5"/>
<evidence type="ECO:0000256" key="1">
    <source>
        <dbReference type="SAM" id="Phobius"/>
    </source>
</evidence>
<name>A0A8A4TEG5_SULCO</name>
<dbReference type="Proteomes" id="UP000663929">
    <property type="component" value="Chromosome"/>
</dbReference>
<proteinExistence type="predicted"/>
<protein>
    <submittedName>
        <fullName evidence="2">Uncharacterized protein</fullName>
    </submittedName>
</protein>
<keyword evidence="1" id="KW-1133">Transmembrane helix</keyword>